<dbReference type="Proteomes" id="UP001055811">
    <property type="component" value="Linkage Group LG08"/>
</dbReference>
<dbReference type="EMBL" id="CM042016">
    <property type="protein sequence ID" value="KAI3700249.1"/>
    <property type="molecule type" value="Genomic_DNA"/>
</dbReference>
<sequence>MAEIPVQLQRKLDLLLMLTGHLTAENKEGNIKEQFQNVVRCMLLTLGLLLAKHRRGTMTIGDSRAAVRSGTGPPLLVKN</sequence>
<reference evidence="1 2" key="2">
    <citation type="journal article" date="2022" name="Mol. Ecol. Resour.">
        <title>The genomes of chicory, endive, great burdock and yacon provide insights into Asteraceae paleo-polyploidization history and plant inulin production.</title>
        <authorList>
            <person name="Fan W."/>
            <person name="Wang S."/>
            <person name="Wang H."/>
            <person name="Wang A."/>
            <person name="Jiang F."/>
            <person name="Liu H."/>
            <person name="Zhao H."/>
            <person name="Xu D."/>
            <person name="Zhang Y."/>
        </authorList>
    </citation>
    <scope>NUCLEOTIDE SEQUENCE [LARGE SCALE GENOMIC DNA]</scope>
    <source>
        <strain evidence="2">cv. Punajuju</strain>
        <tissue evidence="1">Leaves</tissue>
    </source>
</reference>
<proteinExistence type="predicted"/>
<keyword evidence="2" id="KW-1185">Reference proteome</keyword>
<evidence type="ECO:0000313" key="2">
    <source>
        <dbReference type="Proteomes" id="UP001055811"/>
    </source>
</evidence>
<reference evidence="2" key="1">
    <citation type="journal article" date="2022" name="Mol. Ecol. Resour.">
        <title>The genomes of chicory, endive, great burdock and yacon provide insights into Asteraceae palaeo-polyploidization history and plant inulin production.</title>
        <authorList>
            <person name="Fan W."/>
            <person name="Wang S."/>
            <person name="Wang H."/>
            <person name="Wang A."/>
            <person name="Jiang F."/>
            <person name="Liu H."/>
            <person name="Zhao H."/>
            <person name="Xu D."/>
            <person name="Zhang Y."/>
        </authorList>
    </citation>
    <scope>NUCLEOTIDE SEQUENCE [LARGE SCALE GENOMIC DNA]</scope>
    <source>
        <strain evidence="2">cv. Punajuju</strain>
    </source>
</reference>
<evidence type="ECO:0000313" key="1">
    <source>
        <dbReference type="EMBL" id="KAI3700249.1"/>
    </source>
</evidence>
<comment type="caution">
    <text evidence="1">The sequence shown here is derived from an EMBL/GenBank/DDBJ whole genome shotgun (WGS) entry which is preliminary data.</text>
</comment>
<accession>A0ACB8ZRB3</accession>
<organism evidence="1 2">
    <name type="scientific">Cichorium intybus</name>
    <name type="common">Chicory</name>
    <dbReference type="NCBI Taxonomy" id="13427"/>
    <lineage>
        <taxon>Eukaryota</taxon>
        <taxon>Viridiplantae</taxon>
        <taxon>Streptophyta</taxon>
        <taxon>Embryophyta</taxon>
        <taxon>Tracheophyta</taxon>
        <taxon>Spermatophyta</taxon>
        <taxon>Magnoliopsida</taxon>
        <taxon>eudicotyledons</taxon>
        <taxon>Gunneridae</taxon>
        <taxon>Pentapetalae</taxon>
        <taxon>asterids</taxon>
        <taxon>campanulids</taxon>
        <taxon>Asterales</taxon>
        <taxon>Asteraceae</taxon>
        <taxon>Cichorioideae</taxon>
        <taxon>Cichorieae</taxon>
        <taxon>Cichoriinae</taxon>
        <taxon>Cichorium</taxon>
    </lineage>
</organism>
<protein>
    <submittedName>
        <fullName evidence="1">Uncharacterized protein</fullName>
    </submittedName>
</protein>
<gene>
    <name evidence="1" type="ORF">L2E82_44870</name>
</gene>
<name>A0ACB8ZRB3_CICIN</name>